<dbReference type="PROSITE" id="PS51186">
    <property type="entry name" value="GNAT"/>
    <property type="match status" value="1"/>
</dbReference>
<evidence type="ECO:0000313" key="3">
    <source>
        <dbReference type="Proteomes" id="UP000660729"/>
    </source>
</evidence>
<dbReference type="Proteomes" id="UP000660729">
    <property type="component" value="Unassembled WGS sequence"/>
</dbReference>
<dbReference type="EMBL" id="JABCIY010000064">
    <property type="protein sequence ID" value="KAF7194169.1"/>
    <property type="molecule type" value="Genomic_DNA"/>
</dbReference>
<comment type="caution">
    <text evidence="2">The sequence shown here is derived from an EMBL/GenBank/DDBJ whole genome shotgun (WGS) entry which is preliminary data.</text>
</comment>
<dbReference type="InterPro" id="IPR016181">
    <property type="entry name" value="Acyl_CoA_acyltransferase"/>
</dbReference>
<reference evidence="2" key="1">
    <citation type="submission" date="2020-04" db="EMBL/GenBank/DDBJ databases">
        <title>Draft genome resource of the tomato pathogen Pseudocercospora fuligena.</title>
        <authorList>
            <person name="Zaccaron A."/>
        </authorList>
    </citation>
    <scope>NUCLEOTIDE SEQUENCE</scope>
    <source>
        <strain evidence="2">PF001</strain>
    </source>
</reference>
<name>A0A8H6RMH3_9PEZI</name>
<dbReference type="Pfam" id="PF00583">
    <property type="entry name" value="Acetyltransf_1"/>
    <property type="match status" value="1"/>
</dbReference>
<sequence length="670" mass="76599">MESHQSIAATAISLDAEKAALNSIAVDVGVDKRSIAAEQVVSKDGVAANHTSGGDVRVLTLSEYKEAAYSLAEAFKEDHTSVYFTDTPDRAEWTDEQKWELHLKMMEYITYAHLLKGLVVSAGPNYDCVGLWMPPGENMDDYFTILRSGMWRLSYQLSKEGRKRFFNEFLPLLTDTKAQVMGERDQDSWYLVYIGTRPSGRGKGYAKKVINYITQMADRDGKACYLESSNAVNLKIYGKMGFELRKNIYLQREMETVQLDIMVREPKQIDSDADSGVDVQFYTFALHFLLGLQTAMVSVPMDSVRKKLPAIMIETGYESRLEGRIQGLPQELQDMILHFILVAGTSRIVTITPDYRPPTQLQVSRATRKVAAAAYYSDNIIQVNTSLLPWSSAPAPWTYTPAPWWDPAKEPVVPSLKKPYAITWLKNLPDEHRRLIREIRIPMYHEYFTSYLKHDFSYDEVREMAASDLALYLFRMIKDLGLEVLEWTDVLKTDWKAASTGRGVERMVAMGITWSLRSRRDIPGKGHYRYHHYGFYLFARNASVIYHKRSLYDIILAFVLKVETNQIVTIDHNYKPPVHLQIDSRSRKTAADIYYSGNIFVVPHAPKEPRSAVLSKWLGAMSEQHVNKINEIRVPFYDIEEAVALKREGHDDPSKLARIGLLLRRDGPNM</sequence>
<organism evidence="2 3">
    <name type="scientific">Pseudocercospora fuligena</name>
    <dbReference type="NCBI Taxonomy" id="685502"/>
    <lineage>
        <taxon>Eukaryota</taxon>
        <taxon>Fungi</taxon>
        <taxon>Dikarya</taxon>
        <taxon>Ascomycota</taxon>
        <taxon>Pezizomycotina</taxon>
        <taxon>Dothideomycetes</taxon>
        <taxon>Dothideomycetidae</taxon>
        <taxon>Mycosphaerellales</taxon>
        <taxon>Mycosphaerellaceae</taxon>
        <taxon>Pseudocercospora</taxon>
    </lineage>
</organism>
<feature type="domain" description="N-acetyltransferase" evidence="1">
    <location>
        <begin position="129"/>
        <end position="270"/>
    </location>
</feature>
<accession>A0A8H6RMH3</accession>
<proteinExistence type="predicted"/>
<dbReference type="SUPFAM" id="SSF55729">
    <property type="entry name" value="Acyl-CoA N-acyltransferases (Nat)"/>
    <property type="match status" value="1"/>
</dbReference>
<gene>
    <name evidence="2" type="ORF">HII31_04525</name>
</gene>
<dbReference type="OrthoDB" id="410198at2759"/>
<dbReference type="PANTHER" id="PTHR42791:SF1">
    <property type="entry name" value="N-ACETYLTRANSFERASE DOMAIN-CONTAINING PROTEIN"/>
    <property type="match status" value="1"/>
</dbReference>
<dbReference type="InterPro" id="IPR000182">
    <property type="entry name" value="GNAT_dom"/>
</dbReference>
<dbReference type="GO" id="GO:0016747">
    <property type="term" value="F:acyltransferase activity, transferring groups other than amino-acyl groups"/>
    <property type="evidence" value="ECO:0007669"/>
    <property type="project" value="InterPro"/>
</dbReference>
<dbReference type="Gene3D" id="3.40.630.30">
    <property type="match status" value="1"/>
</dbReference>
<protein>
    <submittedName>
        <fullName evidence="2">Putative N-acetyltransferase</fullName>
    </submittedName>
</protein>
<evidence type="ECO:0000313" key="2">
    <source>
        <dbReference type="EMBL" id="KAF7194169.1"/>
    </source>
</evidence>
<keyword evidence="3" id="KW-1185">Reference proteome</keyword>
<keyword evidence="2" id="KW-0808">Transferase</keyword>
<dbReference type="AlphaFoldDB" id="A0A8H6RMH3"/>
<dbReference type="InterPro" id="IPR052523">
    <property type="entry name" value="Trichothecene_AcTrans"/>
</dbReference>
<evidence type="ECO:0000259" key="1">
    <source>
        <dbReference type="PROSITE" id="PS51186"/>
    </source>
</evidence>
<dbReference type="PANTHER" id="PTHR42791">
    <property type="entry name" value="GNAT FAMILY ACETYLTRANSFERASE"/>
    <property type="match status" value="1"/>
</dbReference>